<feature type="compositionally biased region" description="Pro residues" evidence="1">
    <location>
        <begin position="225"/>
        <end position="234"/>
    </location>
</feature>
<dbReference type="GO" id="GO:0005829">
    <property type="term" value="C:cytosol"/>
    <property type="evidence" value="ECO:0007669"/>
    <property type="project" value="TreeGrafter"/>
</dbReference>
<dbReference type="GO" id="GO:0051782">
    <property type="term" value="P:negative regulation of cell division"/>
    <property type="evidence" value="ECO:0007669"/>
    <property type="project" value="TreeGrafter"/>
</dbReference>
<evidence type="ECO:0000256" key="1">
    <source>
        <dbReference type="SAM" id="MobiDB-lite"/>
    </source>
</evidence>
<dbReference type="GO" id="GO:0005524">
    <property type="term" value="F:ATP binding"/>
    <property type="evidence" value="ECO:0007669"/>
    <property type="project" value="TreeGrafter"/>
</dbReference>
<evidence type="ECO:0000313" key="3">
    <source>
        <dbReference type="Proteomes" id="UP000198504"/>
    </source>
</evidence>
<dbReference type="RefSeq" id="WP_198410133.1">
    <property type="nucleotide sequence ID" value="NZ_FOFA01000005.1"/>
</dbReference>
<accession>A0A1H9HZU5</accession>
<keyword evidence="3" id="KW-1185">Reference proteome</keyword>
<dbReference type="STRING" id="1036181.SAMN05421756_10518"/>
<dbReference type="PANTHER" id="PTHR43384">
    <property type="entry name" value="SEPTUM SITE-DETERMINING PROTEIN MIND HOMOLOG, CHLOROPLASTIC-RELATED"/>
    <property type="match status" value="1"/>
</dbReference>
<feature type="compositionally biased region" description="Low complexity" evidence="1">
    <location>
        <begin position="189"/>
        <end position="198"/>
    </location>
</feature>
<dbReference type="InterPro" id="IPR050625">
    <property type="entry name" value="ParA/MinD_ATPase"/>
</dbReference>
<dbReference type="GO" id="GO:0016887">
    <property type="term" value="F:ATP hydrolysis activity"/>
    <property type="evidence" value="ECO:0007669"/>
    <property type="project" value="TreeGrafter"/>
</dbReference>
<organism evidence="2 3">
    <name type="scientific">Microlunatus flavus</name>
    <dbReference type="NCBI Taxonomy" id="1036181"/>
    <lineage>
        <taxon>Bacteria</taxon>
        <taxon>Bacillati</taxon>
        <taxon>Actinomycetota</taxon>
        <taxon>Actinomycetes</taxon>
        <taxon>Propionibacteriales</taxon>
        <taxon>Propionibacteriaceae</taxon>
        <taxon>Microlunatus</taxon>
    </lineage>
</organism>
<dbReference type="InterPro" id="IPR027417">
    <property type="entry name" value="P-loop_NTPase"/>
</dbReference>
<keyword evidence="2" id="KW-0969">Cilium</keyword>
<feature type="compositionally biased region" description="Low complexity" evidence="1">
    <location>
        <begin position="151"/>
        <end position="172"/>
    </location>
</feature>
<feature type="region of interest" description="Disordered" evidence="1">
    <location>
        <begin position="92"/>
        <end position="268"/>
    </location>
</feature>
<name>A0A1H9HZU5_9ACTN</name>
<dbReference type="PANTHER" id="PTHR43384:SF14">
    <property type="entry name" value="ESX-1 SECRETION-ASSOCIATED PROTEIN ESPI"/>
    <property type="match status" value="1"/>
</dbReference>
<dbReference type="Gene3D" id="3.40.50.300">
    <property type="entry name" value="P-loop containing nucleotide triphosphate hydrolases"/>
    <property type="match status" value="1"/>
</dbReference>
<evidence type="ECO:0000313" key="2">
    <source>
        <dbReference type="EMBL" id="SEQ67890.1"/>
    </source>
</evidence>
<feature type="compositionally biased region" description="Low complexity" evidence="1">
    <location>
        <begin position="123"/>
        <end position="139"/>
    </location>
</feature>
<dbReference type="GO" id="GO:0009898">
    <property type="term" value="C:cytoplasmic side of plasma membrane"/>
    <property type="evidence" value="ECO:0007669"/>
    <property type="project" value="TreeGrafter"/>
</dbReference>
<gene>
    <name evidence="2" type="ORF">SAMN05421756_10518</name>
</gene>
<feature type="compositionally biased region" description="Pro residues" evidence="1">
    <location>
        <begin position="173"/>
        <end position="188"/>
    </location>
</feature>
<proteinExistence type="predicted"/>
<dbReference type="Proteomes" id="UP000198504">
    <property type="component" value="Unassembled WGS sequence"/>
</dbReference>
<dbReference type="EMBL" id="FOFA01000005">
    <property type="protein sequence ID" value="SEQ67890.1"/>
    <property type="molecule type" value="Genomic_DNA"/>
</dbReference>
<protein>
    <submittedName>
        <fullName evidence="2">MinD-like ATPase involved in chromosome partitioning or flagellar assembly</fullName>
    </submittedName>
</protein>
<reference evidence="3" key="1">
    <citation type="submission" date="2016-10" db="EMBL/GenBank/DDBJ databases">
        <authorList>
            <person name="Varghese N."/>
            <person name="Submissions S."/>
        </authorList>
    </citation>
    <scope>NUCLEOTIDE SEQUENCE [LARGE SCALE GENOMIC DNA]</scope>
    <source>
        <strain evidence="3">CGMCC 4.6856</strain>
    </source>
</reference>
<feature type="compositionally biased region" description="Low complexity" evidence="1">
    <location>
        <begin position="100"/>
        <end position="110"/>
    </location>
</feature>
<sequence length="583" mass="59469">MADQADQADRTDGADRTVTVVARIDAYGGAELLVDGSPSRARLGTVEDARSFVGQQAVDLAVRLSREVLLDTSDPDGTWLFVARPDGTMVGTTASGGAGAAPTPAATASPSPDPGDRNGSEGDATSTDAPDAYAAAADPETGPETSPEAGPATDAATDPAPREVTPSAVAPVVAPPAPPAPAPAPPTAAQPWSAPQAWGGPSGPAPVQPGSPAGPAQRPWSAPQPWNPPGPAAPGPQVQGGPWAPPAAAPAPQPVGPGAPAPAPDAEPQARRALPTLDDLLGGRPAPAPGPAQTGWQAFVRRATFGLVNPGPGPRELQHREAVATIQRSLPGPRTVVVVNPKGGASKTTAVMMLAATFATLRGGYTLAWDNNETRGTLGWRAVPARHTNTAVDLLADLERFQQVRGARVGDLDNYVRTQGAAQFDVLASDEDPAASASIDADAFSRLHGTLSRFYRILVVDTGNNMRASNWEAAVAAADQLVIVSTVREDTAASAAWLVDGLRAKGHGDKVEQAVTVLSAPGSSDDPALSQRLHDHFAQLTRAVVDVPHEPSLVAGGPIDFGALSKASRDAWTLATAKVAEGL</sequence>
<keyword evidence="2" id="KW-0966">Cell projection</keyword>
<feature type="compositionally biased region" description="Pro residues" evidence="1">
    <location>
        <begin position="243"/>
        <end position="265"/>
    </location>
</feature>
<keyword evidence="2" id="KW-0282">Flagellum</keyword>
<dbReference type="SUPFAM" id="SSF52540">
    <property type="entry name" value="P-loop containing nucleoside triphosphate hydrolases"/>
    <property type="match status" value="1"/>
</dbReference>
<dbReference type="PRINTS" id="PR01217">
    <property type="entry name" value="PRICHEXTENSN"/>
</dbReference>
<dbReference type="AlphaFoldDB" id="A0A1H9HZU5"/>